<dbReference type="Proteomes" id="UP001189619">
    <property type="component" value="Chromosome"/>
</dbReference>
<proteinExistence type="inferred from homology"/>
<evidence type="ECO:0000256" key="6">
    <source>
        <dbReference type="ARBA" id="ARBA00022842"/>
    </source>
</evidence>
<dbReference type="InterPro" id="IPR005238">
    <property type="entry name" value="ComB-like"/>
</dbReference>
<dbReference type="KEGG" id="bayd:BSPP4475_10185"/>
<organism evidence="8 9">
    <name type="scientific">Brevibacillus aydinogluensis</name>
    <dbReference type="NCBI Taxonomy" id="927786"/>
    <lineage>
        <taxon>Bacteria</taxon>
        <taxon>Bacillati</taxon>
        <taxon>Bacillota</taxon>
        <taxon>Bacilli</taxon>
        <taxon>Bacillales</taxon>
        <taxon>Paenibacillaceae</taxon>
        <taxon>Brevibacillus</taxon>
    </lineage>
</organism>
<evidence type="ECO:0000256" key="3">
    <source>
        <dbReference type="ARBA" id="ARBA00012953"/>
    </source>
</evidence>
<dbReference type="Pfam" id="PF04029">
    <property type="entry name" value="2-ph_phosp"/>
    <property type="match status" value="1"/>
</dbReference>
<dbReference type="SUPFAM" id="SSF142823">
    <property type="entry name" value="ComB-like"/>
    <property type="match status" value="1"/>
</dbReference>
<reference evidence="8" key="1">
    <citation type="submission" date="2023-07" db="EMBL/GenBank/DDBJ databases">
        <authorList>
            <person name="Ivanov I."/>
            <person name="Teneva D."/>
            <person name="Stoikov I."/>
        </authorList>
    </citation>
    <scope>NUCLEOTIDE SEQUENCE</scope>
    <source>
        <strain evidence="8">4475</strain>
    </source>
</reference>
<dbReference type="PANTHER" id="PTHR37311">
    <property type="entry name" value="2-PHOSPHOSULFOLACTATE PHOSPHATASE-RELATED"/>
    <property type="match status" value="1"/>
</dbReference>
<name>A0AA48REB7_9BACL</name>
<sequence length="244" mass="25497">MADVAVFQQNGFHARFDWGYEGVKALAPVSDIVVIVDVLSFTTCVDVVLARGGVVYPYRYRHASASEYAASVQAVLAGKRGEPISLSPASLSAIDEGCRIVLPSPNGATCAFLAKDSGAIVVAGSLRNASAVARFIRNTGGIVTVIASGERWPDGSLRPAFEDMVAAGAILGELHGYRLSPEARLAVAAFDAAKSEMYPLLCESASGRELIAAGFAEDVAIASVWNASQVVPVLNREGAFVSGY</sequence>
<dbReference type="RefSeq" id="WP_171564833.1">
    <property type="nucleotide sequence ID" value="NZ_OY569118.1"/>
</dbReference>
<accession>A0AA48REB7</accession>
<evidence type="ECO:0000256" key="1">
    <source>
        <dbReference type="ARBA" id="ARBA00001946"/>
    </source>
</evidence>
<evidence type="ECO:0000313" key="8">
    <source>
        <dbReference type="EMBL" id="CAJ1002685.1"/>
    </source>
</evidence>
<protein>
    <recommendedName>
        <fullName evidence="4">Probable 2-phosphosulfolactate phosphatase</fullName>
        <ecNumber evidence="3">3.1.3.71</ecNumber>
    </recommendedName>
</protein>
<dbReference type="EC" id="3.1.3.71" evidence="3"/>
<dbReference type="InterPro" id="IPR036702">
    <property type="entry name" value="ComB-like_sf"/>
</dbReference>
<comment type="cofactor">
    <cofactor evidence="1">
        <name>Mg(2+)</name>
        <dbReference type="ChEBI" id="CHEBI:18420"/>
    </cofactor>
</comment>
<dbReference type="Gene3D" id="3.90.1560.10">
    <property type="entry name" value="ComB-like"/>
    <property type="match status" value="1"/>
</dbReference>
<keyword evidence="9" id="KW-1185">Reference proteome</keyword>
<dbReference type="AlphaFoldDB" id="A0AA48REB7"/>
<keyword evidence="5 8" id="KW-0378">Hydrolase</keyword>
<dbReference type="GO" id="GO:0050532">
    <property type="term" value="F:2-phosphosulfolactate phosphatase activity"/>
    <property type="evidence" value="ECO:0007669"/>
    <property type="project" value="UniProtKB-EC"/>
</dbReference>
<dbReference type="PANTHER" id="PTHR37311:SF1">
    <property type="entry name" value="2-PHOSPHOSULFOLACTATE PHOSPHATASE-RELATED"/>
    <property type="match status" value="1"/>
</dbReference>
<evidence type="ECO:0000313" key="9">
    <source>
        <dbReference type="Proteomes" id="UP001189619"/>
    </source>
</evidence>
<dbReference type="GO" id="GO:0050545">
    <property type="term" value="F:sulfopyruvate decarboxylase activity"/>
    <property type="evidence" value="ECO:0007669"/>
    <property type="project" value="TreeGrafter"/>
</dbReference>
<evidence type="ECO:0000256" key="4">
    <source>
        <dbReference type="ARBA" id="ARBA00021948"/>
    </source>
</evidence>
<dbReference type="EMBL" id="OY569118">
    <property type="protein sequence ID" value="CAJ1002685.1"/>
    <property type="molecule type" value="Genomic_DNA"/>
</dbReference>
<comment type="catalytic activity">
    <reaction evidence="7">
        <text>(2R)-O-phospho-3-sulfolactate + H2O = (2R)-3-sulfolactate + phosphate</text>
        <dbReference type="Rhea" id="RHEA:23416"/>
        <dbReference type="ChEBI" id="CHEBI:15377"/>
        <dbReference type="ChEBI" id="CHEBI:15597"/>
        <dbReference type="ChEBI" id="CHEBI:43474"/>
        <dbReference type="ChEBI" id="CHEBI:58738"/>
        <dbReference type="EC" id="3.1.3.71"/>
    </reaction>
</comment>
<gene>
    <name evidence="8" type="ORF">BSPP4475_10185</name>
</gene>
<evidence type="ECO:0000256" key="5">
    <source>
        <dbReference type="ARBA" id="ARBA00022801"/>
    </source>
</evidence>
<dbReference type="GO" id="GO:0000287">
    <property type="term" value="F:magnesium ion binding"/>
    <property type="evidence" value="ECO:0007669"/>
    <property type="project" value="InterPro"/>
</dbReference>
<evidence type="ECO:0000256" key="7">
    <source>
        <dbReference type="ARBA" id="ARBA00033711"/>
    </source>
</evidence>
<evidence type="ECO:0000256" key="2">
    <source>
        <dbReference type="ARBA" id="ARBA00009997"/>
    </source>
</evidence>
<comment type="similarity">
    <text evidence="2">Belongs to the ComB family.</text>
</comment>
<keyword evidence="6" id="KW-0460">Magnesium</keyword>